<name>A0A921MLY5_9FIRM</name>
<reference evidence="2" key="2">
    <citation type="submission" date="2021-09" db="EMBL/GenBank/DDBJ databases">
        <authorList>
            <person name="Gilroy R."/>
        </authorList>
    </citation>
    <scope>NUCLEOTIDE SEQUENCE</scope>
    <source>
        <strain evidence="2">CHK179-5677</strain>
    </source>
</reference>
<protein>
    <submittedName>
        <fullName evidence="2">Uncharacterized protein</fullName>
    </submittedName>
</protein>
<dbReference type="EMBL" id="DYUC01000082">
    <property type="protein sequence ID" value="HJG86983.1"/>
    <property type="molecule type" value="Genomic_DNA"/>
</dbReference>
<evidence type="ECO:0000313" key="2">
    <source>
        <dbReference type="EMBL" id="HJG86983.1"/>
    </source>
</evidence>
<dbReference type="Proteomes" id="UP000760668">
    <property type="component" value="Unassembled WGS sequence"/>
</dbReference>
<dbReference type="AlphaFoldDB" id="A0A921MLY5"/>
<evidence type="ECO:0000256" key="1">
    <source>
        <dbReference type="SAM" id="MobiDB-lite"/>
    </source>
</evidence>
<proteinExistence type="predicted"/>
<feature type="region of interest" description="Disordered" evidence="1">
    <location>
        <begin position="280"/>
        <end position="299"/>
    </location>
</feature>
<reference evidence="2" key="1">
    <citation type="journal article" date="2021" name="PeerJ">
        <title>Extensive microbial diversity within the chicken gut microbiome revealed by metagenomics and culture.</title>
        <authorList>
            <person name="Gilroy R."/>
            <person name="Ravi A."/>
            <person name="Getino M."/>
            <person name="Pursley I."/>
            <person name="Horton D.L."/>
            <person name="Alikhan N.F."/>
            <person name="Baker D."/>
            <person name="Gharbi K."/>
            <person name="Hall N."/>
            <person name="Watson M."/>
            <person name="Adriaenssens E.M."/>
            <person name="Foster-Nyarko E."/>
            <person name="Jarju S."/>
            <person name="Secka A."/>
            <person name="Antonio M."/>
            <person name="Oren A."/>
            <person name="Chaudhuri R.R."/>
            <person name="La Ragione R."/>
            <person name="Hildebrand F."/>
            <person name="Pallen M.J."/>
        </authorList>
    </citation>
    <scope>NUCLEOTIDE SEQUENCE</scope>
    <source>
        <strain evidence="2">CHK179-5677</strain>
    </source>
</reference>
<sequence length="345" mass="37474">MSTQTQHIGLHQWESTDPFLREDFNQDHRLIDAAVGRIEGKADRALSGLEGMSYNVYNLLLQNYCEGKYTGFKRGLMFDGFLDESCVSSWEGSAYRDAASSTVSIDTVGQPSIPRPETGAALMSAGPKQSVVQEWTAQGNGVITAVSVYGECPSYGLAHKVTFSIWRNGEKLADSGKENLFTQDGKKWYEFPVNCPVHKGYTYEFRFYNTGSGGSFGDIFCYRMEGEEFEPPLALGIVVTGGGSTTGAMNSTAEQMGAWKHAVCYVRHNGQGQVGVKLGDGSGKWESAENTGSSAVETMEGEPCMESIFRLDTAQPGETAALQLTMTAQSGNAPVVYDYGVIFTE</sequence>
<organism evidence="2 3">
    <name type="scientific">Pseudoflavonifractor capillosus</name>
    <dbReference type="NCBI Taxonomy" id="106588"/>
    <lineage>
        <taxon>Bacteria</taxon>
        <taxon>Bacillati</taxon>
        <taxon>Bacillota</taxon>
        <taxon>Clostridia</taxon>
        <taxon>Eubacteriales</taxon>
        <taxon>Oscillospiraceae</taxon>
        <taxon>Pseudoflavonifractor</taxon>
    </lineage>
</organism>
<gene>
    <name evidence="2" type="ORF">K8V01_08190</name>
</gene>
<accession>A0A921MLY5</accession>
<comment type="caution">
    <text evidence="2">The sequence shown here is derived from an EMBL/GenBank/DDBJ whole genome shotgun (WGS) entry which is preliminary data.</text>
</comment>
<evidence type="ECO:0000313" key="3">
    <source>
        <dbReference type="Proteomes" id="UP000760668"/>
    </source>
</evidence>
<dbReference type="RefSeq" id="WP_295368244.1">
    <property type="nucleotide sequence ID" value="NZ_DYUC01000082.1"/>
</dbReference>